<dbReference type="OrthoDB" id="7085216at2759"/>
<keyword evidence="2" id="KW-1185">Reference proteome</keyword>
<protein>
    <submittedName>
        <fullName evidence="3">Uncharacterized protein LOC115891072</fullName>
    </submittedName>
</protein>
<dbReference type="KEGG" id="soy:115891072"/>
<dbReference type="PANTHER" id="PTHR35263">
    <property type="entry name" value="TESTIS-EXPRESSED PROTEIN 49"/>
    <property type="match status" value="1"/>
</dbReference>
<feature type="region of interest" description="Disordered" evidence="1">
    <location>
        <begin position="22"/>
        <end position="44"/>
    </location>
</feature>
<dbReference type="PANTHER" id="PTHR35263:SF1">
    <property type="entry name" value="TESTIS-EXPRESSED PROTEIN 49"/>
    <property type="match status" value="1"/>
</dbReference>
<dbReference type="InterPro" id="IPR038775">
    <property type="entry name" value="SPMIP11"/>
</dbReference>
<organism evidence="2 3">
    <name type="scientific">Sitophilus oryzae</name>
    <name type="common">Rice weevil</name>
    <name type="synonym">Curculio oryzae</name>
    <dbReference type="NCBI Taxonomy" id="7048"/>
    <lineage>
        <taxon>Eukaryota</taxon>
        <taxon>Metazoa</taxon>
        <taxon>Ecdysozoa</taxon>
        <taxon>Arthropoda</taxon>
        <taxon>Hexapoda</taxon>
        <taxon>Insecta</taxon>
        <taxon>Pterygota</taxon>
        <taxon>Neoptera</taxon>
        <taxon>Endopterygota</taxon>
        <taxon>Coleoptera</taxon>
        <taxon>Polyphaga</taxon>
        <taxon>Cucujiformia</taxon>
        <taxon>Curculionidae</taxon>
        <taxon>Dryophthorinae</taxon>
        <taxon>Sitophilus</taxon>
    </lineage>
</organism>
<dbReference type="GeneID" id="115891072"/>
<dbReference type="InParanoid" id="A0A6J2YTA9"/>
<accession>A0A6J2YTA9</accession>
<evidence type="ECO:0000313" key="3">
    <source>
        <dbReference type="RefSeq" id="XP_030767333.1"/>
    </source>
</evidence>
<proteinExistence type="predicted"/>
<dbReference type="RefSeq" id="XP_030767333.1">
    <property type="nucleotide sequence ID" value="XM_030911473.1"/>
</dbReference>
<dbReference type="AlphaFoldDB" id="A0A6J2YTA9"/>
<reference evidence="3" key="1">
    <citation type="submission" date="2025-08" db="UniProtKB">
        <authorList>
            <consortium name="RefSeq"/>
        </authorList>
    </citation>
    <scope>IDENTIFICATION</scope>
    <source>
        <tissue evidence="3">Gonads</tissue>
    </source>
</reference>
<dbReference type="Proteomes" id="UP000504635">
    <property type="component" value="Unplaced"/>
</dbReference>
<evidence type="ECO:0000256" key="1">
    <source>
        <dbReference type="SAM" id="MobiDB-lite"/>
    </source>
</evidence>
<dbReference type="Pfam" id="PF22593">
    <property type="entry name" value="SPMIP11"/>
    <property type="match status" value="1"/>
</dbReference>
<gene>
    <name evidence="3" type="primary">LOC115891072</name>
</gene>
<evidence type="ECO:0000313" key="2">
    <source>
        <dbReference type="Proteomes" id="UP000504635"/>
    </source>
</evidence>
<name>A0A6J2YTA9_SITOR</name>
<sequence>MEFFGLTSYGFSSPIKDMLREDYREPEKPDSSNLEANSKDKRSFSEKIKEVDCYLGPADGYAYGSNDRLMKMRKKYIFKPVGPCDIYRYPGVNSMNHGWWQYDQDLAKLSKEDNWFEPRIRHSITTSEMSRFTNHCFSIDKYFRM</sequence>